<dbReference type="OrthoDB" id="9794684at2"/>
<keyword evidence="7 8" id="KW-0472">Membrane</keyword>
<dbReference type="PANTHER" id="PTHR32243:SF34">
    <property type="entry name" value="GALACTOOLIGOSACCHARIDES TRANSPORT SYSTEM PERMEASE PROTEIN GANQ"/>
    <property type="match status" value="1"/>
</dbReference>
<evidence type="ECO:0000256" key="7">
    <source>
        <dbReference type="ARBA" id="ARBA00023136"/>
    </source>
</evidence>
<dbReference type="CDD" id="cd06261">
    <property type="entry name" value="TM_PBP2"/>
    <property type="match status" value="1"/>
</dbReference>
<dbReference type="GO" id="GO:0042956">
    <property type="term" value="P:maltodextrin transmembrane transport"/>
    <property type="evidence" value="ECO:0007669"/>
    <property type="project" value="TreeGrafter"/>
</dbReference>
<keyword evidence="11" id="KW-1185">Reference proteome</keyword>
<dbReference type="Pfam" id="PF00528">
    <property type="entry name" value="BPD_transp_1"/>
    <property type="match status" value="1"/>
</dbReference>
<feature type="transmembrane region" description="Helical" evidence="8">
    <location>
        <begin position="144"/>
        <end position="165"/>
    </location>
</feature>
<evidence type="ECO:0000256" key="2">
    <source>
        <dbReference type="ARBA" id="ARBA00022448"/>
    </source>
</evidence>
<feature type="domain" description="ABC transmembrane type-1" evidence="9">
    <location>
        <begin position="74"/>
        <end position="266"/>
    </location>
</feature>
<dbReference type="PANTHER" id="PTHR32243">
    <property type="entry name" value="MALTOSE TRANSPORT SYSTEM PERMEASE-RELATED"/>
    <property type="match status" value="1"/>
</dbReference>
<keyword evidence="5 8" id="KW-0812">Transmembrane</keyword>
<protein>
    <submittedName>
        <fullName evidence="10">Sugar ABC transporter permease</fullName>
    </submittedName>
</protein>
<keyword evidence="2 8" id="KW-0813">Transport</keyword>
<evidence type="ECO:0000256" key="4">
    <source>
        <dbReference type="ARBA" id="ARBA00022597"/>
    </source>
</evidence>
<comment type="subcellular location">
    <subcellularLocation>
        <location evidence="1 8">Cell membrane</location>
        <topology evidence="1 8">Multi-pass membrane protein</topology>
    </subcellularLocation>
</comment>
<evidence type="ECO:0000313" key="11">
    <source>
        <dbReference type="Proteomes" id="UP000215459"/>
    </source>
</evidence>
<dbReference type="FunFam" id="1.10.3720.10:FF:000034">
    <property type="entry name" value="Sugar ABC transporter permease"/>
    <property type="match status" value="1"/>
</dbReference>
<reference evidence="10 11" key="1">
    <citation type="submission" date="2017-07" db="EMBL/GenBank/DDBJ databases">
        <title>The genome sequence of Paludifilum halophilum highlights mechanisms for microbial adaptation to high salt environemnts.</title>
        <authorList>
            <person name="Belbahri L."/>
        </authorList>
    </citation>
    <scope>NUCLEOTIDE SEQUENCE [LARGE SCALE GENOMIC DNA]</scope>
    <source>
        <strain evidence="10 11">DSM 102817</strain>
    </source>
</reference>
<dbReference type="PROSITE" id="PS50928">
    <property type="entry name" value="ABC_TM1"/>
    <property type="match status" value="1"/>
</dbReference>
<evidence type="ECO:0000313" key="10">
    <source>
        <dbReference type="EMBL" id="OYD06466.1"/>
    </source>
</evidence>
<feature type="transmembrane region" description="Helical" evidence="8">
    <location>
        <begin position="248"/>
        <end position="266"/>
    </location>
</feature>
<dbReference type="AlphaFoldDB" id="A0A235B2D4"/>
<dbReference type="InterPro" id="IPR050901">
    <property type="entry name" value="BP-dep_ABC_trans_perm"/>
</dbReference>
<name>A0A235B2D4_9BACL</name>
<dbReference type="EMBL" id="NOWF01000012">
    <property type="protein sequence ID" value="OYD06466.1"/>
    <property type="molecule type" value="Genomic_DNA"/>
</dbReference>
<proteinExistence type="inferred from homology"/>
<keyword evidence="4" id="KW-0762">Sugar transport</keyword>
<evidence type="ECO:0000256" key="5">
    <source>
        <dbReference type="ARBA" id="ARBA00022692"/>
    </source>
</evidence>
<dbReference type="InterPro" id="IPR035906">
    <property type="entry name" value="MetI-like_sf"/>
</dbReference>
<gene>
    <name evidence="10" type="ORF">CHM34_16375</name>
</gene>
<keyword evidence="3" id="KW-1003">Cell membrane</keyword>
<evidence type="ECO:0000256" key="1">
    <source>
        <dbReference type="ARBA" id="ARBA00004651"/>
    </source>
</evidence>
<feature type="transmembrane region" description="Helical" evidence="8">
    <location>
        <begin position="186"/>
        <end position="208"/>
    </location>
</feature>
<sequence length="281" mass="31380">MRTYTWKSHLGLVATYAILLLMVAATVFPVLWIIGSSLNPGTSLFSSQMIPDKTTLEHYRWLLTDPDSQYLTWYWNTLKISLINASVSVLLTAGTAYAFSRYQFVGRKYGLMTFLILQMFPPTMAMVAYYVLLNMVNLLDTHLGLILIYAGTQIPFNTWLVKGYFDTLPRGLDEAARLDGAGHHTIFFRIMLPLAKPIIAVVALFNFIMPMADFLLPQIVLTSPDQQTLAVGLFGFINEKFGQNFTRFAAGSVLIALPIAAFFLMLQRYFVSGLSAGASKG</sequence>
<dbReference type="GO" id="GO:0005886">
    <property type="term" value="C:plasma membrane"/>
    <property type="evidence" value="ECO:0007669"/>
    <property type="project" value="UniProtKB-SubCell"/>
</dbReference>
<dbReference type="GO" id="GO:0015423">
    <property type="term" value="F:ABC-type maltose transporter activity"/>
    <property type="evidence" value="ECO:0007669"/>
    <property type="project" value="TreeGrafter"/>
</dbReference>
<feature type="transmembrane region" description="Helical" evidence="8">
    <location>
        <begin position="111"/>
        <end position="132"/>
    </location>
</feature>
<accession>A0A235B2D4</accession>
<organism evidence="10 11">
    <name type="scientific">Paludifilum halophilum</name>
    <dbReference type="NCBI Taxonomy" id="1642702"/>
    <lineage>
        <taxon>Bacteria</taxon>
        <taxon>Bacillati</taxon>
        <taxon>Bacillota</taxon>
        <taxon>Bacilli</taxon>
        <taxon>Bacillales</taxon>
        <taxon>Thermoactinomycetaceae</taxon>
        <taxon>Paludifilum</taxon>
    </lineage>
</organism>
<feature type="transmembrane region" description="Helical" evidence="8">
    <location>
        <begin position="80"/>
        <end position="99"/>
    </location>
</feature>
<dbReference type="SUPFAM" id="SSF161098">
    <property type="entry name" value="MetI-like"/>
    <property type="match status" value="1"/>
</dbReference>
<evidence type="ECO:0000256" key="3">
    <source>
        <dbReference type="ARBA" id="ARBA00022475"/>
    </source>
</evidence>
<dbReference type="InterPro" id="IPR000515">
    <property type="entry name" value="MetI-like"/>
</dbReference>
<dbReference type="Proteomes" id="UP000215459">
    <property type="component" value="Unassembled WGS sequence"/>
</dbReference>
<dbReference type="Gene3D" id="1.10.3720.10">
    <property type="entry name" value="MetI-like"/>
    <property type="match status" value="1"/>
</dbReference>
<keyword evidence="6 8" id="KW-1133">Transmembrane helix</keyword>
<comment type="similarity">
    <text evidence="8">Belongs to the binding-protein-dependent transport system permease family.</text>
</comment>
<evidence type="ECO:0000256" key="8">
    <source>
        <dbReference type="RuleBase" id="RU363032"/>
    </source>
</evidence>
<evidence type="ECO:0000259" key="9">
    <source>
        <dbReference type="PROSITE" id="PS50928"/>
    </source>
</evidence>
<feature type="transmembrane region" description="Helical" evidence="8">
    <location>
        <begin position="12"/>
        <end position="34"/>
    </location>
</feature>
<comment type="caution">
    <text evidence="10">The sequence shown here is derived from an EMBL/GenBank/DDBJ whole genome shotgun (WGS) entry which is preliminary data.</text>
</comment>
<evidence type="ECO:0000256" key="6">
    <source>
        <dbReference type="ARBA" id="ARBA00022989"/>
    </source>
</evidence>